<keyword evidence="2" id="KW-1185">Reference proteome</keyword>
<dbReference type="OrthoDB" id="6627741at2759"/>
<dbReference type="SUPFAM" id="SSF56219">
    <property type="entry name" value="DNase I-like"/>
    <property type="match status" value="1"/>
</dbReference>
<name>A0A6G0ZQL2_APHCR</name>
<comment type="caution">
    <text evidence="1">The sequence shown here is derived from an EMBL/GenBank/DDBJ whole genome shotgun (WGS) entry which is preliminary data.</text>
</comment>
<proteinExistence type="predicted"/>
<sequence length="350" mass="41329">MFLIFMYHQDNQLKLGNRIKLGSWNVRTLNTPGALHCNDTLCNQKGQYFGVTEISCNGPTEEKEIEEKDNFYEELECVYDRLSIHCIEIFMGDFNSKIRQESIYNPTTYFPWKDIHKHTSVSPDEKIKNQIDHITISKQHRSAISNRLLVDQEIPRNYEKLILNEIKSNKVQNTVKDIDTSVAFENSPKQERKQRFNYTCRENLEKIQFKPQINMLKNDLKNTMHSIIGEVWKRKTMTEEWCRAIVCPTFKKGDPMLVSNYRGISLLDTGYKVFTTLLMERINSYTIDIVGGYHCGFKKLKSTIDYIHTIRQLVEKHSEYNKDLHMTRVMEDSEISWYSLKVHRPYTDVK</sequence>
<evidence type="ECO:0000313" key="1">
    <source>
        <dbReference type="EMBL" id="KAF0773893.1"/>
    </source>
</evidence>
<dbReference type="PANTHER" id="PTHR31635">
    <property type="entry name" value="REVERSE TRANSCRIPTASE DOMAIN-CONTAINING PROTEIN-RELATED"/>
    <property type="match status" value="1"/>
</dbReference>
<protein>
    <submittedName>
        <fullName evidence="1">Craniofacial development protein 2-like</fullName>
    </submittedName>
</protein>
<evidence type="ECO:0000313" key="2">
    <source>
        <dbReference type="Proteomes" id="UP000478052"/>
    </source>
</evidence>
<dbReference type="Proteomes" id="UP000478052">
    <property type="component" value="Unassembled WGS sequence"/>
</dbReference>
<accession>A0A6G0ZQL2</accession>
<reference evidence="1 2" key="1">
    <citation type="submission" date="2019-08" db="EMBL/GenBank/DDBJ databases">
        <title>Whole genome of Aphis craccivora.</title>
        <authorList>
            <person name="Voronova N.V."/>
            <person name="Shulinski R.S."/>
            <person name="Bandarenka Y.V."/>
            <person name="Zhorov D.G."/>
            <person name="Warner D."/>
        </authorList>
    </citation>
    <scope>NUCLEOTIDE SEQUENCE [LARGE SCALE GENOMIC DNA]</scope>
    <source>
        <strain evidence="1">180601</strain>
        <tissue evidence="1">Whole Body</tissue>
    </source>
</reference>
<dbReference type="InterPro" id="IPR036691">
    <property type="entry name" value="Endo/exonu/phosph_ase_sf"/>
</dbReference>
<organism evidence="1 2">
    <name type="scientific">Aphis craccivora</name>
    <name type="common">Cowpea aphid</name>
    <dbReference type="NCBI Taxonomy" id="307492"/>
    <lineage>
        <taxon>Eukaryota</taxon>
        <taxon>Metazoa</taxon>
        <taxon>Ecdysozoa</taxon>
        <taxon>Arthropoda</taxon>
        <taxon>Hexapoda</taxon>
        <taxon>Insecta</taxon>
        <taxon>Pterygota</taxon>
        <taxon>Neoptera</taxon>
        <taxon>Paraneoptera</taxon>
        <taxon>Hemiptera</taxon>
        <taxon>Sternorrhyncha</taxon>
        <taxon>Aphidomorpha</taxon>
        <taxon>Aphidoidea</taxon>
        <taxon>Aphididae</taxon>
        <taxon>Aphidini</taxon>
        <taxon>Aphis</taxon>
        <taxon>Aphis</taxon>
    </lineage>
</organism>
<dbReference type="EMBL" id="VUJU01000021">
    <property type="protein sequence ID" value="KAF0773893.1"/>
    <property type="molecule type" value="Genomic_DNA"/>
</dbReference>
<dbReference type="AlphaFoldDB" id="A0A6G0ZQL2"/>
<gene>
    <name evidence="1" type="ORF">FWK35_00002479</name>
</gene>
<dbReference type="PANTHER" id="PTHR31635:SF196">
    <property type="entry name" value="REVERSE TRANSCRIPTASE DOMAIN-CONTAINING PROTEIN-RELATED"/>
    <property type="match status" value="1"/>
</dbReference>